<dbReference type="InterPro" id="IPR024317">
    <property type="entry name" value="Dynein_heavy_chain_D4_dom"/>
</dbReference>
<dbReference type="GeneID" id="36344420"/>
<dbReference type="OMA" id="TSIFEWT"/>
<dbReference type="FunFam" id="3.20.180.20:FF:000003">
    <property type="entry name" value="Dynein heavy chain 12, axonemal"/>
    <property type="match status" value="1"/>
</dbReference>
<evidence type="ECO:0000256" key="10">
    <source>
        <dbReference type="ARBA" id="ARBA00023017"/>
    </source>
</evidence>
<dbReference type="Gene3D" id="1.20.920.20">
    <property type="match status" value="1"/>
</dbReference>
<organism evidence="27 28">
    <name type="scientific">Echinococcus granulosus</name>
    <name type="common">Hydatid tapeworm</name>
    <dbReference type="NCBI Taxonomy" id="6210"/>
    <lineage>
        <taxon>Eukaryota</taxon>
        <taxon>Metazoa</taxon>
        <taxon>Spiralia</taxon>
        <taxon>Lophotrochozoa</taxon>
        <taxon>Platyhelminthes</taxon>
        <taxon>Cestoda</taxon>
        <taxon>Eucestoda</taxon>
        <taxon>Cyclophyllidea</taxon>
        <taxon>Taeniidae</taxon>
        <taxon>Echinococcus</taxon>
        <taxon>Echinococcus granulosus group</taxon>
    </lineage>
</organism>
<feature type="domain" description="Dynein heavy chain 3 AAA+ lid" evidence="24">
    <location>
        <begin position="2025"/>
        <end position="2116"/>
    </location>
</feature>
<evidence type="ECO:0000259" key="25">
    <source>
        <dbReference type="Pfam" id="PF18198"/>
    </source>
</evidence>
<sequence>MSEDRKLRIAYEKLVGCVKESVIPPIHESWLHNIVSKIPKKLRSGKKAELNQVLVEVQANFFNSMQRSVLQQSLKVPPIKGVEVEDLTMPIFEPTGMNFANPWHRDYMTHRIELREHLMLLYPQMAKTLDICESELGPIDFDFVKTKIHADCKKSGENLMDKWFPKICSIFVGKNRVPALKQDKMNAFFNCANILLSNKIKQFLLRNLECWIDLFDEDHRERLPVLKMYLTFENQCVKFFPGYEDLEELLLSVAKYILESMPQIPTVHSILYRSDSPRYIDTNIAPHIVEALQDRLKNAAKFYFEPAVRFFHQNIVEPYSYIFDGTEAKLVEDFLNKDPEFRDYCVYVTKLHDLAHDINHLPDVEYFDLIRLDCEDVKTGIAKECMRLANNLLETLANKLRQINQEVCASFEEMQAKCRTIPQTSEELIELNSYMEEARCQGMVRMEQKIQWTREYLIYLLDAYEFTPEDIKMNSQVLTWKARINPEFDAHDKMQENVRTVNEQRINAKREQLEGDLKRLRNRVDEFNDYGEVDAEMMAQYANDVRVVFKRVSEAESLREWINKEEKLYQIPISPFADIEEIKALAEPFHRLFTSVVKYYKSERRWMYGEFDKLDAEAIEDEVDETWREMFRLQKVFANRLKKMRMEADERRRERNERLRRRMLAASRAEPMSTPVDEEAAAVAMITGGAVEDEEIADVKAPAALQTVNFMLERLKKFKDIVPVIRILCNPGIRQRHWDAMSAIVNRDLTPDSGTSLSKMLQMNLTPYMEQFEAISVGASKEHTLEVNLVRMREDWMDVCFTLTPYRDHGFSILASVDDIQQQLDDQIVKTQTMRGSPFIKPFEMQLKKWEEQLLRIQSIIDSWLVMQANWLYLEPIFSSEDIMQQMPEESRLFVAVDKAYRDIMRNTAVDTHVLKATSMVGLLERIREGNAQFDRINKGLNAYLDKKRLFFPRFFFLSNDEMLEILSETKDPQRVQPHLKKCFEGIAKLEFDKNLEIKAMFSGEGEKVVFSQNIDTAVCRGAVEKWLLQVQDVMVLSVHDVIASARDAYDSELRDVWVLDWPGQVVLCVSQIFWTLEVSEAIAYGQAEGLASYKKKLDSQIAAIVRLVRGKLSTQERITLGALVVIDVHARDTVQTMAQNKVTDDNDFQWLSQLRYYWEEDNCLVRLTNAVVPYAYEYLGNSTRLVITPLTDRCYRTLIGAYHLHLNGAPEGPAGTGKTETTKDLAKAIAVQCVVFNCSDGLDYIAMGKFFKGLASSGAWACFDEFNRIELEVLSVIAQQILCIIRAIQANLEVFEFEGTVLNLNPNCYVCITMNPGYAGRSELPDNLKILFRPVAMMVPDYAMIGEISLYSYGFMDARNLAGKIVTTYRLCSEQLSSQSHYDYGMRAVKAVLHAAGNLKLRHPEENEMILLLRSIMDVNVPKFLSHDIPLFRGIISDLFPGAILPDADYSDFLEEAAIVCQRNGLQAVPTFTEKLIQTYEMMIVRHGFMLVGMPLGGKTKILHTLAEVMTGLFEKGDTDYAKVFYRTINPKSITMGQLFGEFDPVSHEWTDGVTANTFREYANMEPPDRTWVIFDGPIDTLWIESMNTVLDDNKKLCLMSGEIIQMSKTMNLIFETMDLLQASPATVSRCGMIYVEPMALGWRPLATSWLDSLPESVTLGDGKKVLQDLFDWLFDPCLEFVQANCRQLIPISAMCSVKSTLDFLSALITEHANAEGAADNRYLRQWVHASLLFSVVWGIGGCLEENSRIKFDDFIKPILGGKVTELPVPQSIGGRCDFQMPDTGLVYDYFYEFKSRGKWKHWNELSRGQSKFEGMEIRDIIVPTMDTARYKYLIDICLTSRQPLSYIGVTGTGKSAYVREKLMRDIDNETYRPFFINFSAQTSANQVQDIIMSKLDRRRKGVYGLPFDKIATFFIDDLNMPAKEVYGAQPPIELLRTFMDHGFVYDLDDMSKIQLINLYICSAMGPPGGGRNDVTPRFMRHFHAVSMVPFNDVTLTRIFTTLMQTYLRAHEFTSDYYILGNTMVDATLNVYKAAISNLLPTPAKSHYVFNLRDFSRVILGICLIKKGRVKDKQTFIRLWVHEVLRVFYDRLTDEKDRQWLVDFIKNTIDTSFKDKVNMVFSHLLANVKDEVTEETFRSLIFGDFMDIETLPEERSYEEVMDINTMYPIVEQCLADYNATHKTKMNLVIFRYVLEHLARICRVLRVPSGNALLIGVGGSGRQSLSRLASAMAGYVTFQPEVTKDYGLQEWREDVKSCLKNSGGRGMKTVFLMTDMQIKNETFLEDVDNLLNSGEVPNIFTSEERAEVTELVQTAIEVESRKNATTPGGGGSRVIQDMSPLGLFNSFVNRCRANLHVIIAFSPIGDAFRNRLRQFPSLINCCTIDWFTPWPEDALERVARRSLESLGMEAKLRDSITLIFKHFHTSIANLSEKFYTELGRKTYVTPTSYLEQIASFERLITKKKNEIMTAKTRYLNGLDKLAFGASQVADMQVKLEELQPQLVQAGEANERLLVVIARESAAAEQQRERVVQEEKVVNSKADASKALSEECRADLAEAQPAMEAALAALDTLKPADITIVKSMANPPFGVKLVMEAVCVMRDIKPDRINDPSTGRKILDYWGPSKRLLGDMNFLQTLKEYDKDNIPAQIITNIRSNYITNPEFDPAKVARASSAAEGLCKWILAMEQYDRVAKIVAPKKVKLAVAEKELAENMAALKQTQASLKAVEDKLAQLHENLDNTQAEKRRLEDEVELCGLKLVRAKKLIGGLGGEKERWSQAAERLQHVYDNLTGDVLVSAGVIAYLGPFTSTYRDACIEDWVGVCNSQPKITCSQHFSLTNCLGDPVKIQAWNIFGLPRDAFSIDNSVIVDNGRRWPLMIDPEGQANKWIKNMEKENAIAVVKLNDSDFMRRMENSIQFGVPVLLENVGEELDPSLESLLLKQTFKQGAIDMIKLGENIIEYSSDFRFYITTKLRNPHYLPEVAVKVSLLNFMITPEGLEDQLLGIVVAKEKPELEEARQELIVTTANNKRMLKEAEDRILATLAEAEGNILENETAIQTLDSSKAISDEIMQKQAVADETHKKIDLARMDYAPIARHSAILFSSITDLPNIDPMYQYSLSWFVNLYVNAIQDSNKSKILERRLRYIQEYLDYKLYSEVCRGLFEKHKLVFSLSLCARLCFNKSKIVEKRIRYLIDYFTYSLYVSVCRSVFEKHKLLFSLLLCCKLMMAKDEIHLNEFLFFLTGGVGLENTVPNPAPQWLISTSWDEICRLSDLPPFAGLKEHVAGNTREWQKFYDSKTPHDTPLPAPWKTTLDQFRTLIVLRCIRPDKSAAIRLVRRYSCVSAGIPSRLMRNCWLKLLILPKMHFPTFQVVPAVTNYVRGKLGRKFVEPPQFDLAKSYEDSTSTAPLIFVLSPGADPTMALLRFAHDKGFGGTRFQSISLGQGQGPIAAKMIERAQAEGSWVLLQNCHLAVSWMANMEKICEGFTVDNTAPTFRLWLTSYPSPSFPVTVLQNGVKITNEPPSGLRQNLLQSYLSDPLSDLNFFYGCPNNEATFEKLLYGLCFFHALVQERRHFGPIGWNIPYGFNESDLHISVRQLQIFINEYEQVPFEAINYLTGECNYGGRVTDERDRRCLLTILLDFYCPALITETKYKLPTNPNYFIPPKMEYHEYIEFIKNLPSVQTPEVFGLHENVDIVRQHSETKALLAATLLTVTSIGVGGGGGQTAAGSSDSQLNDIATDIIGKLPPPFDIDAASKRYPLVYQESMNTVLVQEMERYNNLTQTIRQSLLNLQKALSGLEVMSAELEQLVASLMIGRIPNAWASRSYPSLKPLGSYIIDLCERLAFFQRWYENSKPSTFWISGFFFTQAFLTGVLQNCARQYTIPIDLLVFDFDVQPVLNVETPPKEGTYINGLFADGFRWDYDRYTLKSSFVLPDLALPYFVPRKQSRCGCCGAVGHKGKFCKFRLSDLKSSSNKPKKASHTAVRLSDPTRLTFRDFGPDGCSLTQFGLLPFLYNVQALIDSLLRRPFPSNQIRQYEAAVFSPGGSIELGTPADSLQSGVANHRGCRRVCLQCQSRYYECSPTKPEGLLMKVGDQLPKVLNEVFPAIHLLPVPKNKSKMSAMEDSSCCFYMCPVYKTSERRGVLSTTGHSTNFVLPIYLPSEEHESFWIKRGAALLCQLDN</sequence>
<dbReference type="InterPro" id="IPR013602">
    <property type="entry name" value="Dynein_heavy_linker"/>
</dbReference>
<dbReference type="RefSeq" id="XP_024347636.1">
    <property type="nucleotide sequence ID" value="XM_024497954.1"/>
</dbReference>
<dbReference type="Pfam" id="PF18199">
    <property type="entry name" value="Dynein_C"/>
    <property type="match status" value="2"/>
</dbReference>
<protein>
    <submittedName>
        <fullName evidence="27">Dynein heavy chain 7, axonemal</fullName>
    </submittedName>
</protein>
<dbReference type="InterPro" id="IPR035706">
    <property type="entry name" value="AAA_9"/>
</dbReference>
<dbReference type="Gene3D" id="1.20.140.100">
    <property type="entry name" value="Dynein heavy chain, N-terminal domain 2"/>
    <property type="match status" value="1"/>
</dbReference>
<comment type="subcellular location">
    <subcellularLocation>
        <location evidence="1">Cell projection</location>
        <location evidence="1">Cilium</location>
        <location evidence="1">Flagellum</location>
    </subcellularLocation>
    <subcellularLocation>
        <location evidence="2">Cytoplasm</location>
        <location evidence="2">Cytoskeleton</location>
        <location evidence="2">Cilium axoneme</location>
    </subcellularLocation>
</comment>
<name>W6U5R4_ECHGR</name>
<dbReference type="InterPro" id="IPR004273">
    <property type="entry name" value="Dynein_heavy_D6_P-loop"/>
</dbReference>
<dbReference type="Gene3D" id="1.20.58.1120">
    <property type="match status" value="1"/>
</dbReference>
<dbReference type="CTD" id="36344420"/>
<keyword evidence="5" id="KW-0493">Microtubule</keyword>
<evidence type="ECO:0000256" key="3">
    <source>
        <dbReference type="ARBA" id="ARBA00008887"/>
    </source>
</evidence>
<dbReference type="FunFam" id="1.20.920.30:FF:000002">
    <property type="entry name" value="Dynein axonemal heavy chain 3"/>
    <property type="match status" value="1"/>
</dbReference>
<dbReference type="GO" id="GO:0031514">
    <property type="term" value="C:motile cilium"/>
    <property type="evidence" value="ECO:0007669"/>
    <property type="project" value="UniProtKB-SubCell"/>
</dbReference>
<dbReference type="FunFam" id="1.20.58.1120:FF:000005">
    <property type="entry name" value="Dynein, axonemal, heavy chain 12"/>
    <property type="match status" value="1"/>
</dbReference>
<dbReference type="Gene3D" id="6.10.140.1060">
    <property type="match status" value="1"/>
</dbReference>
<evidence type="ECO:0000259" key="24">
    <source>
        <dbReference type="Pfam" id="PF17857"/>
    </source>
</evidence>
<dbReference type="GO" id="GO:0005524">
    <property type="term" value="F:ATP binding"/>
    <property type="evidence" value="ECO:0007669"/>
    <property type="project" value="UniProtKB-KW"/>
</dbReference>
<evidence type="ECO:0000256" key="11">
    <source>
        <dbReference type="ARBA" id="ARBA00023054"/>
    </source>
</evidence>
<dbReference type="FunFam" id="1.10.8.1220:FF:000001">
    <property type="entry name" value="Dynein axonemal heavy chain 5"/>
    <property type="match status" value="1"/>
</dbReference>
<dbReference type="OrthoDB" id="5593012at2759"/>
<dbReference type="Proteomes" id="UP000019149">
    <property type="component" value="Unassembled WGS sequence"/>
</dbReference>
<dbReference type="InterPro" id="IPR042222">
    <property type="entry name" value="Dynein_2_N"/>
</dbReference>
<dbReference type="Pfam" id="PF03028">
    <property type="entry name" value="Dynein_heavy"/>
    <property type="match status" value="1"/>
</dbReference>
<proteinExistence type="inferred from homology"/>
<dbReference type="InterPro" id="IPR041658">
    <property type="entry name" value="AAA_lid_11"/>
</dbReference>
<comment type="similarity">
    <text evidence="3">Belongs to the dynein heavy chain family.</text>
</comment>
<evidence type="ECO:0000256" key="7">
    <source>
        <dbReference type="ARBA" id="ARBA00022741"/>
    </source>
</evidence>
<dbReference type="InterPro" id="IPR024743">
    <property type="entry name" value="Dynein_HC_stalk"/>
</dbReference>
<keyword evidence="4" id="KW-0963">Cytoplasm</keyword>
<dbReference type="Pfam" id="PF17852">
    <property type="entry name" value="Dynein_AAA_lid"/>
    <property type="match status" value="1"/>
</dbReference>
<dbReference type="Gene3D" id="1.10.287.2620">
    <property type="match status" value="1"/>
</dbReference>
<evidence type="ECO:0000313" key="27">
    <source>
        <dbReference type="EMBL" id="EUB56440.1"/>
    </source>
</evidence>
<comment type="caution">
    <text evidence="27">The sequence shown here is derived from an EMBL/GenBank/DDBJ whole genome shotgun (WGS) entry which is preliminary data.</text>
</comment>
<evidence type="ECO:0000256" key="9">
    <source>
        <dbReference type="ARBA" id="ARBA00022846"/>
    </source>
</evidence>
<dbReference type="InterPro" id="IPR041228">
    <property type="entry name" value="Dynein_C"/>
</dbReference>
<feature type="coiled-coil region" evidence="16">
    <location>
        <begin position="2702"/>
        <end position="2757"/>
    </location>
</feature>
<feature type="domain" description="Dynein heavy chain C-terminal" evidence="26">
    <location>
        <begin position="4090"/>
        <end position="4174"/>
    </location>
</feature>
<dbReference type="InterPro" id="IPR041466">
    <property type="entry name" value="Dynein_AAA5_ext"/>
</dbReference>
<dbReference type="Gene3D" id="1.20.920.30">
    <property type="match status" value="1"/>
</dbReference>
<evidence type="ECO:0000256" key="4">
    <source>
        <dbReference type="ARBA" id="ARBA00022490"/>
    </source>
</evidence>
<dbReference type="FunFam" id="3.40.50.300:FF:000044">
    <property type="entry name" value="Dynein heavy chain 5, axonemal"/>
    <property type="match status" value="1"/>
</dbReference>
<dbReference type="Gene3D" id="1.10.8.1220">
    <property type="match status" value="2"/>
</dbReference>
<dbReference type="KEGG" id="egl:EGR_08705"/>
<evidence type="ECO:0000256" key="12">
    <source>
        <dbReference type="ARBA" id="ARBA00023069"/>
    </source>
</evidence>
<keyword evidence="12" id="KW-0969">Cilium</keyword>
<dbReference type="InterPro" id="IPR027417">
    <property type="entry name" value="P-loop_NTPase"/>
</dbReference>
<dbReference type="Pfam" id="PF12777">
    <property type="entry name" value="MT"/>
    <property type="match status" value="1"/>
</dbReference>
<dbReference type="Gene3D" id="1.10.472.130">
    <property type="match status" value="1"/>
</dbReference>
<evidence type="ECO:0000256" key="16">
    <source>
        <dbReference type="SAM" id="Coils"/>
    </source>
</evidence>
<dbReference type="GO" id="GO:0005858">
    <property type="term" value="C:axonemal dynein complex"/>
    <property type="evidence" value="ECO:0007669"/>
    <property type="project" value="UniProtKB-ARBA"/>
</dbReference>
<evidence type="ECO:0000313" key="28">
    <source>
        <dbReference type="Proteomes" id="UP000019149"/>
    </source>
</evidence>
<dbReference type="FunFam" id="1.10.8.710:FF:000004">
    <property type="entry name" value="Dynein axonemal heavy chain 6"/>
    <property type="match status" value="1"/>
</dbReference>
<dbReference type="Pfam" id="PF12774">
    <property type="entry name" value="AAA_6"/>
    <property type="match status" value="1"/>
</dbReference>
<feature type="domain" description="Dynein heavy chain C-terminal" evidence="26">
    <location>
        <begin position="3698"/>
        <end position="3929"/>
    </location>
</feature>
<dbReference type="FunFam" id="1.20.920.20:FF:000006">
    <property type="entry name" value="Dynein, axonemal, heavy chain 6"/>
    <property type="match status" value="1"/>
</dbReference>
<evidence type="ECO:0000256" key="5">
    <source>
        <dbReference type="ARBA" id="ARBA00022701"/>
    </source>
</evidence>
<dbReference type="FunFam" id="3.40.50.300:FF:002141">
    <property type="entry name" value="Dynein heavy chain"/>
    <property type="match status" value="1"/>
</dbReference>
<dbReference type="FunFam" id="1.20.140.100:FF:000004">
    <property type="entry name" value="Dynein axonemal heavy chain 6"/>
    <property type="match status" value="1"/>
</dbReference>
<dbReference type="GO" id="GO:0045505">
    <property type="term" value="F:dynein intermediate chain binding"/>
    <property type="evidence" value="ECO:0007669"/>
    <property type="project" value="InterPro"/>
</dbReference>
<dbReference type="EMBL" id="APAU02000116">
    <property type="protein sequence ID" value="EUB56440.1"/>
    <property type="molecule type" value="Genomic_DNA"/>
</dbReference>
<evidence type="ECO:0000259" key="22">
    <source>
        <dbReference type="Pfam" id="PF12781"/>
    </source>
</evidence>
<evidence type="ECO:0000256" key="8">
    <source>
        <dbReference type="ARBA" id="ARBA00022840"/>
    </source>
</evidence>
<feature type="domain" description="Dynein heavy chain region D6 P-loop" evidence="17">
    <location>
        <begin position="3401"/>
        <end position="3515"/>
    </location>
</feature>
<dbReference type="Gene3D" id="3.10.490.20">
    <property type="match status" value="2"/>
</dbReference>
<dbReference type="PANTHER" id="PTHR22878:SF70">
    <property type="entry name" value="DYNEIN HEAVY CHAIN 2, AXONEMAL"/>
    <property type="match status" value="1"/>
</dbReference>
<evidence type="ECO:0000256" key="1">
    <source>
        <dbReference type="ARBA" id="ARBA00004230"/>
    </source>
</evidence>
<dbReference type="SUPFAM" id="SSF52540">
    <property type="entry name" value="P-loop containing nucleoside triphosphate hydrolases"/>
    <property type="match status" value="4"/>
</dbReference>
<keyword evidence="7" id="KW-0547">Nucleotide-binding</keyword>
<feature type="domain" description="Dynein heavy chain AAA lid" evidence="25">
    <location>
        <begin position="3551"/>
        <end position="3689"/>
    </location>
</feature>
<evidence type="ECO:0000259" key="21">
    <source>
        <dbReference type="Pfam" id="PF12780"/>
    </source>
</evidence>
<dbReference type="InterPro" id="IPR026983">
    <property type="entry name" value="DHC"/>
</dbReference>
<evidence type="ECO:0000259" key="26">
    <source>
        <dbReference type="Pfam" id="PF18199"/>
    </source>
</evidence>
<dbReference type="Pfam" id="PF17857">
    <property type="entry name" value="AAA_lid_1"/>
    <property type="match status" value="1"/>
</dbReference>
<feature type="domain" description="Dynein heavy chain ATP-binding dynein motor region" evidence="22">
    <location>
        <begin position="2848"/>
        <end position="3068"/>
    </location>
</feature>
<keyword evidence="6" id="KW-0677">Repeat</keyword>
<keyword evidence="11 16" id="KW-0175">Coiled coil</keyword>
<feature type="domain" description="Dynein heavy chain AAA 5 extension" evidence="23">
    <location>
        <begin position="1668"/>
        <end position="1806"/>
    </location>
</feature>
<dbReference type="GO" id="GO:0003341">
    <property type="term" value="P:cilium movement"/>
    <property type="evidence" value="ECO:0007669"/>
    <property type="project" value="UniProtKB-ARBA"/>
</dbReference>
<dbReference type="Gene3D" id="1.20.1270.280">
    <property type="match status" value="1"/>
</dbReference>
<dbReference type="InterPro" id="IPR035699">
    <property type="entry name" value="AAA_6"/>
</dbReference>
<dbReference type="Gene3D" id="3.40.50.300">
    <property type="entry name" value="P-loop containing nucleotide triphosphate hydrolases"/>
    <property type="match status" value="5"/>
</dbReference>
<evidence type="ECO:0000259" key="19">
    <source>
        <dbReference type="Pfam" id="PF12774"/>
    </source>
</evidence>
<feature type="domain" description="Dynein heavy chain hydrolytic ATP-binding dynein motor region" evidence="19">
    <location>
        <begin position="1175"/>
        <end position="1501"/>
    </location>
</feature>
<keyword evidence="28" id="KW-1185">Reference proteome</keyword>
<dbReference type="InterPro" id="IPR042219">
    <property type="entry name" value="AAA_lid_11_sf"/>
</dbReference>
<dbReference type="Pfam" id="PF08393">
    <property type="entry name" value="DHC_N2"/>
    <property type="match status" value="1"/>
</dbReference>
<dbReference type="GO" id="GO:0005874">
    <property type="term" value="C:microtubule"/>
    <property type="evidence" value="ECO:0007669"/>
    <property type="project" value="UniProtKB-KW"/>
</dbReference>
<dbReference type="FunFam" id="3.40.50.300:FF:001328">
    <property type="entry name" value="Dynein heavy chain 6, axonemal"/>
    <property type="match status" value="1"/>
</dbReference>
<keyword evidence="13" id="KW-0505">Motor protein</keyword>
<accession>W6U5R4</accession>
<dbReference type="Gene3D" id="1.10.8.710">
    <property type="match status" value="1"/>
</dbReference>
<dbReference type="Pfam" id="PF18198">
    <property type="entry name" value="AAA_lid_11"/>
    <property type="match status" value="1"/>
</dbReference>
<keyword evidence="14" id="KW-0206">Cytoskeleton</keyword>
<dbReference type="FunFam" id="3.40.50.300:FF:000223">
    <property type="entry name" value="Dynein heavy chain 3, axonemal"/>
    <property type="match status" value="1"/>
</dbReference>
<evidence type="ECO:0000256" key="13">
    <source>
        <dbReference type="ARBA" id="ARBA00023175"/>
    </source>
</evidence>
<feature type="domain" description="Dynein heavy chain AAA module D4" evidence="21">
    <location>
        <begin position="2186"/>
        <end position="2459"/>
    </location>
</feature>
<dbReference type="Gene3D" id="3.20.180.20">
    <property type="entry name" value="Dynein heavy chain, N-terminal domain 2"/>
    <property type="match status" value="1"/>
</dbReference>
<evidence type="ECO:0000259" key="20">
    <source>
        <dbReference type="Pfam" id="PF12777"/>
    </source>
</evidence>
<dbReference type="InterPro" id="IPR041589">
    <property type="entry name" value="DNAH3_AAA_lid_1"/>
</dbReference>
<evidence type="ECO:0000256" key="14">
    <source>
        <dbReference type="ARBA" id="ARBA00023212"/>
    </source>
</evidence>
<dbReference type="InterPro" id="IPR043160">
    <property type="entry name" value="Dynein_C_barrel"/>
</dbReference>
<evidence type="ECO:0000256" key="15">
    <source>
        <dbReference type="ARBA" id="ARBA00023273"/>
    </source>
</evidence>
<keyword evidence="9" id="KW-0282">Flagellum</keyword>
<dbReference type="Pfam" id="PF12775">
    <property type="entry name" value="AAA_7"/>
    <property type="match status" value="1"/>
</dbReference>
<evidence type="ECO:0000256" key="2">
    <source>
        <dbReference type="ARBA" id="ARBA00004430"/>
    </source>
</evidence>
<dbReference type="InterPro" id="IPR042228">
    <property type="entry name" value="Dynein_linker_3"/>
</dbReference>
<feature type="domain" description="Dynein heavy chain linker" evidence="18">
    <location>
        <begin position="580"/>
        <end position="1045"/>
    </location>
</feature>
<evidence type="ECO:0000259" key="17">
    <source>
        <dbReference type="Pfam" id="PF03028"/>
    </source>
</evidence>
<reference evidence="27 28" key="1">
    <citation type="journal article" date="2013" name="Nat. Genet.">
        <title>The genome of the hydatid tapeworm Echinococcus granulosus.</title>
        <authorList>
            <person name="Zheng H."/>
            <person name="Zhang W."/>
            <person name="Zhang L."/>
            <person name="Zhang Z."/>
            <person name="Li J."/>
            <person name="Lu G."/>
            <person name="Zhu Y."/>
            <person name="Wang Y."/>
            <person name="Huang Y."/>
            <person name="Liu J."/>
            <person name="Kang H."/>
            <person name="Chen J."/>
            <person name="Wang L."/>
            <person name="Chen A."/>
            <person name="Yu S."/>
            <person name="Gao Z."/>
            <person name="Jin L."/>
            <person name="Gu W."/>
            <person name="Wang Z."/>
            <person name="Zhao L."/>
            <person name="Shi B."/>
            <person name="Wen H."/>
            <person name="Lin R."/>
            <person name="Jones M.K."/>
            <person name="Brejova B."/>
            <person name="Vinar T."/>
            <person name="Zhao G."/>
            <person name="McManus D.P."/>
            <person name="Chen Z."/>
            <person name="Zhou Y."/>
            <person name="Wang S."/>
        </authorList>
    </citation>
    <scope>NUCLEOTIDE SEQUENCE [LARGE SCALE GENOMIC DNA]</scope>
</reference>
<dbReference type="FunFam" id="1.10.8.720:FF:000001">
    <property type="entry name" value="dynein heavy chain 7, axonemal"/>
    <property type="match status" value="1"/>
</dbReference>
<dbReference type="InterPro" id="IPR043157">
    <property type="entry name" value="Dynein_AAA1S"/>
</dbReference>
<dbReference type="FunFam" id="1.20.1270.280:FF:000001">
    <property type="entry name" value="dynein heavy chain 7, axonemal"/>
    <property type="match status" value="1"/>
</dbReference>
<feature type="coiled-coil region" evidence="16">
    <location>
        <begin position="491"/>
        <end position="530"/>
    </location>
</feature>
<dbReference type="FunFam" id="1.10.287.2620:FF:000002">
    <property type="entry name" value="Dynein heavy chain 2, axonemal"/>
    <property type="match status" value="1"/>
</dbReference>
<dbReference type="PANTHER" id="PTHR22878">
    <property type="entry name" value="DYNEIN HEAVY CHAIN 6, AXONEMAL-LIKE-RELATED"/>
    <property type="match status" value="1"/>
</dbReference>
<dbReference type="GO" id="GO:0051959">
    <property type="term" value="F:dynein light intermediate chain binding"/>
    <property type="evidence" value="ECO:0007669"/>
    <property type="project" value="InterPro"/>
</dbReference>
<keyword evidence="8" id="KW-0067">ATP-binding</keyword>
<dbReference type="Gene3D" id="1.10.8.720">
    <property type="entry name" value="Region D6 of dynein motor"/>
    <property type="match status" value="1"/>
</dbReference>
<gene>
    <name evidence="27" type="ORF">EGR_08705</name>
</gene>
<evidence type="ECO:0000259" key="18">
    <source>
        <dbReference type="Pfam" id="PF08393"/>
    </source>
</evidence>
<keyword evidence="15" id="KW-0966">Cell projection</keyword>
<dbReference type="FunFam" id="3.40.50.300:FF:000362">
    <property type="entry name" value="Dynein, axonemal, heavy chain 6"/>
    <property type="match status" value="1"/>
</dbReference>
<feature type="domain" description="Dynein heavy chain coiled coil stalk" evidence="20">
    <location>
        <begin position="2473"/>
        <end position="2816"/>
    </location>
</feature>
<dbReference type="GO" id="GO:0008569">
    <property type="term" value="F:minus-end-directed microtubule motor activity"/>
    <property type="evidence" value="ECO:0007669"/>
    <property type="project" value="InterPro"/>
</dbReference>
<evidence type="ECO:0000259" key="23">
    <source>
        <dbReference type="Pfam" id="PF17852"/>
    </source>
</evidence>
<dbReference type="Pfam" id="PF12780">
    <property type="entry name" value="AAA_8"/>
    <property type="match status" value="1"/>
</dbReference>
<keyword evidence="10" id="KW-0243">Dynein</keyword>
<evidence type="ECO:0000256" key="6">
    <source>
        <dbReference type="ARBA" id="ARBA00022737"/>
    </source>
</evidence>
<dbReference type="STRING" id="6210.W6U5R4"/>
<dbReference type="Pfam" id="PF12781">
    <property type="entry name" value="AAA_9"/>
    <property type="match status" value="1"/>
</dbReference>